<keyword evidence="2" id="KW-0472">Membrane</keyword>
<dbReference type="Pfam" id="PF04488">
    <property type="entry name" value="Gly_transf_sug"/>
    <property type="match status" value="1"/>
</dbReference>
<organism evidence="3 4">
    <name type="scientific">Rotaria sordida</name>
    <dbReference type="NCBI Taxonomy" id="392033"/>
    <lineage>
        <taxon>Eukaryota</taxon>
        <taxon>Metazoa</taxon>
        <taxon>Spiralia</taxon>
        <taxon>Gnathifera</taxon>
        <taxon>Rotifera</taxon>
        <taxon>Eurotatoria</taxon>
        <taxon>Bdelloidea</taxon>
        <taxon>Philodinida</taxon>
        <taxon>Philodinidae</taxon>
        <taxon>Rotaria</taxon>
    </lineage>
</organism>
<dbReference type="AlphaFoldDB" id="A0A814H484"/>
<proteinExistence type="predicted"/>
<keyword evidence="2" id="KW-0812">Transmembrane</keyword>
<dbReference type="InterPro" id="IPR029044">
    <property type="entry name" value="Nucleotide-diphossugar_trans"/>
</dbReference>
<dbReference type="GO" id="GO:0000030">
    <property type="term" value="F:mannosyltransferase activity"/>
    <property type="evidence" value="ECO:0007669"/>
    <property type="project" value="TreeGrafter"/>
</dbReference>
<dbReference type="InterPro" id="IPR007577">
    <property type="entry name" value="GlycoTrfase_DXD_sugar-bd_CS"/>
</dbReference>
<dbReference type="Gene3D" id="3.90.550.20">
    <property type="match status" value="1"/>
</dbReference>
<dbReference type="SUPFAM" id="SSF53448">
    <property type="entry name" value="Nucleotide-diphospho-sugar transferases"/>
    <property type="match status" value="1"/>
</dbReference>
<keyword evidence="1" id="KW-0808">Transferase</keyword>
<dbReference type="GO" id="GO:0016020">
    <property type="term" value="C:membrane"/>
    <property type="evidence" value="ECO:0007669"/>
    <property type="project" value="GOC"/>
</dbReference>
<sequence length="355" mass="42613">MQWKIYLRRIFYGGIGFFLIYFIIFRRRSLRIFLTESNISELINQTSLNNTKLHRIPRIIHQTWKTHDVPIHWNNTVQSVRQYNANQFEYRLWTDNDMHRFVRQEYPNLYENTFLKYSLEIQRVDAFRYFILYHFGGIYIDMDNGCRKSLDSLINVLEILDSQSNHLAAFPCTSPIGISNGFMITTKGHPLFKILISRLPLFNHNYLIDYLTVMFSAGPSYLSINEFYFDQSFYQSKVRIIDENVYSSIYTWHTPGNSWHGRDAEIILRIYHTWRNSYPTILYRFLLIIVRIIDENVYSSIYTWHTPGNSWHGRDAKIILRIYHTWRTSYPTILYRFLLIIGKQISIGNDFVILK</sequence>
<dbReference type="Proteomes" id="UP000663864">
    <property type="component" value="Unassembled WGS sequence"/>
</dbReference>
<evidence type="ECO:0000256" key="2">
    <source>
        <dbReference type="SAM" id="Phobius"/>
    </source>
</evidence>
<dbReference type="PANTHER" id="PTHR32385:SF15">
    <property type="entry name" value="INOSITOL PHOSPHOCERAMIDE MANNOSYLTRANSFERASE 1"/>
    <property type="match status" value="1"/>
</dbReference>
<dbReference type="InterPro" id="IPR051706">
    <property type="entry name" value="Glycosyltransferase_domain"/>
</dbReference>
<keyword evidence="2" id="KW-1133">Transmembrane helix</keyword>
<dbReference type="GO" id="GO:0051999">
    <property type="term" value="P:mannosyl-inositol phosphorylceramide biosynthetic process"/>
    <property type="evidence" value="ECO:0007669"/>
    <property type="project" value="TreeGrafter"/>
</dbReference>
<reference evidence="3" key="1">
    <citation type="submission" date="2021-02" db="EMBL/GenBank/DDBJ databases">
        <authorList>
            <person name="Nowell W R."/>
        </authorList>
    </citation>
    <scope>NUCLEOTIDE SEQUENCE</scope>
</reference>
<name>A0A814H484_9BILA</name>
<comment type="caution">
    <text evidence="3">The sequence shown here is derived from an EMBL/GenBank/DDBJ whole genome shotgun (WGS) entry which is preliminary data.</text>
</comment>
<protein>
    <submittedName>
        <fullName evidence="3">Uncharacterized protein</fullName>
    </submittedName>
</protein>
<feature type="transmembrane region" description="Helical" evidence="2">
    <location>
        <begin position="6"/>
        <end position="25"/>
    </location>
</feature>
<evidence type="ECO:0000256" key="1">
    <source>
        <dbReference type="ARBA" id="ARBA00022679"/>
    </source>
</evidence>
<dbReference type="PANTHER" id="PTHR32385">
    <property type="entry name" value="MANNOSYL PHOSPHORYLINOSITOL CERAMIDE SYNTHASE"/>
    <property type="match status" value="1"/>
</dbReference>
<accession>A0A814H484</accession>
<evidence type="ECO:0000313" key="4">
    <source>
        <dbReference type="Proteomes" id="UP000663864"/>
    </source>
</evidence>
<evidence type="ECO:0000313" key="3">
    <source>
        <dbReference type="EMBL" id="CAF1004712.1"/>
    </source>
</evidence>
<dbReference type="EMBL" id="CAJNOT010000506">
    <property type="protein sequence ID" value="CAF1004712.1"/>
    <property type="molecule type" value="Genomic_DNA"/>
</dbReference>
<gene>
    <name evidence="3" type="ORF">ZHD862_LOCUS12715</name>
</gene>